<dbReference type="InterPro" id="IPR002201">
    <property type="entry name" value="Glyco_trans_9"/>
</dbReference>
<dbReference type="PANTHER" id="PTHR30160">
    <property type="entry name" value="TETRAACYLDISACCHARIDE 4'-KINASE-RELATED"/>
    <property type="match status" value="1"/>
</dbReference>
<sequence>MKSDKLIAVHNGALGDFLCAWPALLALARGAGTPGTRPDDAGPEHAVAQGGKGGDAPRLLFAGNMERMRWLAPLGYAPCPPDMRRALDGLYGEPETSVWPQALAGATLAWFCLDRAPVAAHPRVVPLPCLSSGADGGGMDGDDTGVEVPAMALAARPGNASHANHASHVSHIGPTGQTRHVTETLRYRLERAVSSALPWPPRWDENWHGTWQALFGGWDGGNSRTVVLVPGAGHRAKQWPPSRFAAVAGELRRAGYNPLYVLGPAELERGLDRNALMPEGMPEGGEVPVVTPADHYELAQLLRSARLVIGNDSGPLHLASLHGVPVLALFGPAPASAWCPHGAAPLTISLSSPLECAPCSTTLRRLACGWGHGSGSPHEDTGHNGTSALDGPCPCMAAITVQTALDNALKLLGPPERKDR</sequence>
<dbReference type="HOGENOM" id="CLU_653345_0_0_7"/>
<dbReference type="EMBL" id="CP001197">
    <property type="protein sequence ID" value="ACL07799.1"/>
    <property type="molecule type" value="Genomic_DNA"/>
</dbReference>
<dbReference type="KEGG" id="dvm:DvMF_0843"/>
<evidence type="ECO:0000256" key="1">
    <source>
        <dbReference type="ARBA" id="ARBA00022676"/>
    </source>
</evidence>
<dbReference type="AlphaFoldDB" id="B8DL96"/>
<dbReference type="CAZy" id="GT9">
    <property type="family name" value="Glycosyltransferase Family 9"/>
</dbReference>
<feature type="region of interest" description="Disordered" evidence="3">
    <location>
        <begin position="32"/>
        <end position="54"/>
    </location>
</feature>
<reference evidence="4" key="1">
    <citation type="submission" date="2008-10" db="EMBL/GenBank/DDBJ databases">
        <title>Complete sequence of Desulfovibrio vulgaris str. 'Miyazaki F'.</title>
        <authorList>
            <person name="Lucas S."/>
            <person name="Copeland A."/>
            <person name="Lapidus A."/>
            <person name="Glavina del Rio T."/>
            <person name="Dalin E."/>
            <person name="Tice H."/>
            <person name="Bruce D."/>
            <person name="Goodwin L."/>
            <person name="Pitluck S."/>
            <person name="Sims D."/>
            <person name="Brettin T."/>
            <person name="Detter J.C."/>
            <person name="Han C."/>
            <person name="Larimer F."/>
            <person name="Land M."/>
            <person name="Hauser L."/>
            <person name="Kyrpides N."/>
            <person name="Mikhailova N."/>
            <person name="Hazen T.C."/>
            <person name="Richardson P."/>
        </authorList>
    </citation>
    <scope>NUCLEOTIDE SEQUENCE</scope>
    <source>
        <strain evidence="4">Miyazaki F</strain>
    </source>
</reference>
<organism evidence="4">
    <name type="scientific">Nitratidesulfovibrio vulgaris (strain DSM 19637 / Miyazaki F)</name>
    <name type="common">Desulfovibrio vulgaris</name>
    <dbReference type="NCBI Taxonomy" id="883"/>
    <lineage>
        <taxon>Bacteria</taxon>
        <taxon>Pseudomonadati</taxon>
        <taxon>Thermodesulfobacteriota</taxon>
        <taxon>Desulfovibrionia</taxon>
        <taxon>Desulfovibrionales</taxon>
        <taxon>Desulfovibrionaceae</taxon>
        <taxon>Nitratidesulfovibrio</taxon>
    </lineage>
</organism>
<dbReference type="GO" id="GO:0008713">
    <property type="term" value="F:ADP-heptose-lipopolysaccharide heptosyltransferase activity"/>
    <property type="evidence" value="ECO:0007669"/>
    <property type="project" value="TreeGrafter"/>
</dbReference>
<gene>
    <name evidence="4" type="ordered locus">DvMF_0843</name>
</gene>
<dbReference type="CDD" id="cd03789">
    <property type="entry name" value="GT9_LPS_heptosyltransferase"/>
    <property type="match status" value="1"/>
</dbReference>
<dbReference type="GO" id="GO:0005829">
    <property type="term" value="C:cytosol"/>
    <property type="evidence" value="ECO:0007669"/>
    <property type="project" value="TreeGrafter"/>
</dbReference>
<dbReference type="eggNOG" id="COG0859">
    <property type="taxonomic scope" value="Bacteria"/>
</dbReference>
<name>B8DL96_NITV9</name>
<protein>
    <submittedName>
        <fullName evidence="4">Glycosyl transferase family 9</fullName>
    </submittedName>
</protein>
<dbReference type="InterPro" id="IPR051199">
    <property type="entry name" value="LPS_LOS_Heptosyltrfase"/>
</dbReference>
<dbReference type="SUPFAM" id="SSF53756">
    <property type="entry name" value="UDP-Glycosyltransferase/glycogen phosphorylase"/>
    <property type="match status" value="1"/>
</dbReference>
<dbReference type="STRING" id="883.DvMF_0843"/>
<dbReference type="Pfam" id="PF01075">
    <property type="entry name" value="Glyco_transf_9"/>
    <property type="match status" value="1"/>
</dbReference>
<evidence type="ECO:0000313" key="4">
    <source>
        <dbReference type="EMBL" id="ACL07799.1"/>
    </source>
</evidence>
<proteinExistence type="predicted"/>
<keyword evidence="1" id="KW-0328">Glycosyltransferase</keyword>
<keyword evidence="2 4" id="KW-0808">Transferase</keyword>
<evidence type="ECO:0000256" key="3">
    <source>
        <dbReference type="SAM" id="MobiDB-lite"/>
    </source>
</evidence>
<dbReference type="GO" id="GO:0009244">
    <property type="term" value="P:lipopolysaccharide core region biosynthetic process"/>
    <property type="evidence" value="ECO:0007669"/>
    <property type="project" value="TreeGrafter"/>
</dbReference>
<evidence type="ECO:0000256" key="2">
    <source>
        <dbReference type="ARBA" id="ARBA00022679"/>
    </source>
</evidence>
<accession>B8DL96</accession>
<dbReference type="Gene3D" id="3.40.50.2000">
    <property type="entry name" value="Glycogen Phosphorylase B"/>
    <property type="match status" value="1"/>
</dbReference>